<reference evidence="6 7" key="1">
    <citation type="submission" date="2017-09" db="EMBL/GenBank/DDBJ databases">
        <title>Depth-based differentiation of microbial function through sediment-hosted aquifers and enrichment of novel symbionts in the deep terrestrial subsurface.</title>
        <authorList>
            <person name="Probst A.J."/>
            <person name="Ladd B."/>
            <person name="Jarett J.K."/>
            <person name="Geller-Mcgrath D.E."/>
            <person name="Sieber C.M."/>
            <person name="Emerson J.B."/>
            <person name="Anantharaman K."/>
            <person name="Thomas B.C."/>
            <person name="Malmstrom R."/>
            <person name="Stieglmeier M."/>
            <person name="Klingl A."/>
            <person name="Woyke T."/>
            <person name="Ryan C.M."/>
            <person name="Banfield J.F."/>
        </authorList>
    </citation>
    <scope>NUCLEOTIDE SEQUENCE [LARGE SCALE GENOMIC DNA]</scope>
    <source>
        <strain evidence="6">CG23_combo_of_CG06-09_8_20_14_all_42_19</strain>
    </source>
</reference>
<dbReference type="GO" id="GO:0016887">
    <property type="term" value="F:ATP hydrolysis activity"/>
    <property type="evidence" value="ECO:0007669"/>
    <property type="project" value="TreeGrafter"/>
</dbReference>
<organism evidence="6 7">
    <name type="scientific">Candidatus Colwellbacteria bacterium CG23_combo_of_CG06-09_8_20_14_all_42_19</name>
    <dbReference type="NCBI Taxonomy" id="1974541"/>
    <lineage>
        <taxon>Bacteria</taxon>
        <taxon>Candidatus Colwelliibacteriota</taxon>
    </lineage>
</organism>
<dbReference type="PANTHER" id="PTHR30258">
    <property type="entry name" value="TYPE II SECRETION SYSTEM PROTEIN GSPE-RELATED"/>
    <property type="match status" value="1"/>
</dbReference>
<evidence type="ECO:0000259" key="5">
    <source>
        <dbReference type="PROSITE" id="PS00662"/>
    </source>
</evidence>
<evidence type="ECO:0000256" key="2">
    <source>
        <dbReference type="ARBA" id="ARBA00022741"/>
    </source>
</evidence>
<dbReference type="Proteomes" id="UP000230007">
    <property type="component" value="Unassembled WGS sequence"/>
</dbReference>
<dbReference type="GO" id="GO:0005524">
    <property type="term" value="F:ATP binding"/>
    <property type="evidence" value="ECO:0007669"/>
    <property type="project" value="UniProtKB-KW"/>
</dbReference>
<keyword evidence="3" id="KW-0067">ATP-binding</keyword>
<comment type="caution">
    <text evidence="6">The sequence shown here is derived from an EMBL/GenBank/DDBJ whole genome shotgun (WGS) entry which is preliminary data.</text>
</comment>
<dbReference type="InterPro" id="IPR003593">
    <property type="entry name" value="AAA+_ATPase"/>
</dbReference>
<dbReference type="PANTHER" id="PTHR30258:SF1">
    <property type="entry name" value="PROTEIN TRANSPORT PROTEIN HOFB HOMOLOG"/>
    <property type="match status" value="1"/>
</dbReference>
<dbReference type="PROSITE" id="PS00662">
    <property type="entry name" value="T2SP_E"/>
    <property type="match status" value="1"/>
</dbReference>
<sequence>MDLFGKKKANEELERLKKEAEERDAQRRATKEKLPYINLNSTPVNLDALKIILEGTAEEAEAAIIDSKRKELAVAVCSPQNPKTRELIDELKSRGFQVSLFVSSQSGLKKAWERYKEIKAAPEKGALSGVEIGAAEIFKNLTFEGVSPKIQELETGEGGVLITDLLDFVLGSAIQLGASDIHMETEKSAALLRFRIDGLLYDVYRLNPKTYSSVLNRLKLLSGLKINVTDAPQDGRFTTKFDKDYIEIRTSIIPAEYGETVVLRVLDPHTISLSLSDLGLRKDDEETVKLELKRPNGTILVTGPTGSGKTTTLYAFLKSVKNPELKVITIEDPIEYHLEGIEQTQIDPKSGYTFGGGLKSILRQDPDIILVGEIRDLETAEVGMHAALTGHLVFSTLHTNDASGAVPRLVDLGVKTSIIGPALNLIIAQRLVRKLCHSCKIVAEINTRTALNIKKFLRGLPPKINSVYENKEIVLYKAVGCAKCRGGFKGRLGMFELLRCGDELETLITKEATDEAIKKLARHQGMVEMQADGILKTLDGVTTLEEVERVTGPIEWL</sequence>
<dbReference type="SUPFAM" id="SSF52540">
    <property type="entry name" value="P-loop containing nucleoside triphosphate hydrolases"/>
    <property type="match status" value="1"/>
</dbReference>
<dbReference type="InterPro" id="IPR001482">
    <property type="entry name" value="T2SS/T4SS_dom"/>
</dbReference>
<accession>A0A2H0AL27</accession>
<keyword evidence="4" id="KW-0175">Coiled coil</keyword>
<evidence type="ECO:0000256" key="3">
    <source>
        <dbReference type="ARBA" id="ARBA00022840"/>
    </source>
</evidence>
<evidence type="ECO:0000313" key="6">
    <source>
        <dbReference type="EMBL" id="PIP46116.1"/>
    </source>
</evidence>
<dbReference type="InterPro" id="IPR027417">
    <property type="entry name" value="P-loop_NTPase"/>
</dbReference>
<dbReference type="Pfam" id="PF00437">
    <property type="entry name" value="T2SSE"/>
    <property type="match status" value="1"/>
</dbReference>
<gene>
    <name evidence="6" type="ORF">COX15_01445</name>
</gene>
<feature type="coiled-coil region" evidence="4">
    <location>
        <begin position="3"/>
        <end position="33"/>
    </location>
</feature>
<dbReference type="Gene3D" id="3.30.450.90">
    <property type="match status" value="1"/>
</dbReference>
<comment type="similarity">
    <text evidence="1">Belongs to the GSP E family.</text>
</comment>
<dbReference type="CDD" id="cd01129">
    <property type="entry name" value="PulE-GspE-like"/>
    <property type="match status" value="1"/>
</dbReference>
<name>A0A2H0AL27_9BACT</name>
<dbReference type="Gene3D" id="3.40.50.300">
    <property type="entry name" value="P-loop containing nucleotide triphosphate hydrolases"/>
    <property type="match status" value="1"/>
</dbReference>
<dbReference type="AlphaFoldDB" id="A0A2H0AL27"/>
<dbReference type="SMART" id="SM00382">
    <property type="entry name" value="AAA"/>
    <property type="match status" value="1"/>
</dbReference>
<evidence type="ECO:0000313" key="7">
    <source>
        <dbReference type="Proteomes" id="UP000230007"/>
    </source>
</evidence>
<feature type="domain" description="Bacterial type II secretion system protein E" evidence="5">
    <location>
        <begin position="362"/>
        <end position="376"/>
    </location>
</feature>
<evidence type="ECO:0000256" key="4">
    <source>
        <dbReference type="SAM" id="Coils"/>
    </source>
</evidence>
<protein>
    <recommendedName>
        <fullName evidence="5">Bacterial type II secretion system protein E domain-containing protein</fullName>
    </recommendedName>
</protein>
<keyword evidence="2" id="KW-0547">Nucleotide-binding</keyword>
<evidence type="ECO:0000256" key="1">
    <source>
        <dbReference type="ARBA" id="ARBA00006611"/>
    </source>
</evidence>
<dbReference type="GO" id="GO:0005886">
    <property type="term" value="C:plasma membrane"/>
    <property type="evidence" value="ECO:0007669"/>
    <property type="project" value="TreeGrafter"/>
</dbReference>
<proteinExistence type="inferred from homology"/>
<dbReference type="EMBL" id="PCSK01000029">
    <property type="protein sequence ID" value="PIP46116.1"/>
    <property type="molecule type" value="Genomic_DNA"/>
</dbReference>